<evidence type="ECO:0000256" key="6">
    <source>
        <dbReference type="ARBA" id="ARBA00022679"/>
    </source>
</evidence>
<evidence type="ECO:0000256" key="2">
    <source>
        <dbReference type="ARBA" id="ARBA00004651"/>
    </source>
</evidence>
<dbReference type="RefSeq" id="WP_122920007.1">
    <property type="nucleotide sequence ID" value="NZ_RHHQ01000017.1"/>
</dbReference>
<evidence type="ECO:0000256" key="12">
    <source>
        <dbReference type="ARBA" id="ARBA00023012"/>
    </source>
</evidence>
<evidence type="ECO:0000256" key="4">
    <source>
        <dbReference type="ARBA" id="ARBA00022475"/>
    </source>
</evidence>
<dbReference type="InterPro" id="IPR004358">
    <property type="entry name" value="Sig_transdc_His_kin-like_C"/>
</dbReference>
<evidence type="ECO:0000256" key="14">
    <source>
        <dbReference type="ARBA" id="ARBA00023136"/>
    </source>
</evidence>
<keyword evidence="9" id="KW-0418">Kinase</keyword>
<comment type="caution">
    <text evidence="20">The sequence shown here is derived from an EMBL/GenBank/DDBJ whole genome shotgun (WGS) entry which is preliminary data.</text>
</comment>
<evidence type="ECO:0000256" key="3">
    <source>
        <dbReference type="ARBA" id="ARBA00012438"/>
    </source>
</evidence>
<evidence type="ECO:0000256" key="1">
    <source>
        <dbReference type="ARBA" id="ARBA00000085"/>
    </source>
</evidence>
<dbReference type="Pfam" id="PF00672">
    <property type="entry name" value="HAMP"/>
    <property type="match status" value="1"/>
</dbReference>
<keyword evidence="5" id="KW-0597">Phosphoprotein</keyword>
<dbReference type="Gene3D" id="3.30.565.10">
    <property type="entry name" value="Histidine kinase-like ATPase, C-terminal domain"/>
    <property type="match status" value="1"/>
</dbReference>
<evidence type="ECO:0000313" key="20">
    <source>
        <dbReference type="EMBL" id="RNB84726.1"/>
    </source>
</evidence>
<dbReference type="CDD" id="cd00082">
    <property type="entry name" value="HisKA"/>
    <property type="match status" value="1"/>
</dbReference>
<dbReference type="EC" id="2.7.13.3" evidence="3"/>
<evidence type="ECO:0000259" key="18">
    <source>
        <dbReference type="PROSITE" id="PS50109"/>
    </source>
</evidence>
<comment type="catalytic activity">
    <reaction evidence="1">
        <text>ATP + protein L-histidine = ADP + protein N-phospho-L-histidine.</text>
        <dbReference type="EC" id="2.7.13.3"/>
    </reaction>
</comment>
<reference evidence="20 21" key="1">
    <citation type="submission" date="2018-10" db="EMBL/GenBank/DDBJ databases">
        <title>Phylogenomics of Brevibacillus.</title>
        <authorList>
            <person name="Dunlap C."/>
        </authorList>
    </citation>
    <scope>NUCLEOTIDE SEQUENCE [LARGE SCALE GENOMIC DNA]</scope>
    <source>
        <strain evidence="20 21">JCM 15716</strain>
    </source>
</reference>
<keyword evidence="10" id="KW-0067">ATP-binding</keyword>
<dbReference type="InterPro" id="IPR003594">
    <property type="entry name" value="HATPase_dom"/>
</dbReference>
<dbReference type="InterPro" id="IPR003660">
    <property type="entry name" value="HAMP_dom"/>
</dbReference>
<keyword evidence="13" id="KW-0843">Virulence</keyword>
<dbReference type="SUPFAM" id="SSF158472">
    <property type="entry name" value="HAMP domain-like"/>
    <property type="match status" value="1"/>
</dbReference>
<keyword evidence="14 17" id="KW-0472">Membrane</keyword>
<keyword evidence="12" id="KW-0902">Two-component regulatory system</keyword>
<dbReference type="InterPro" id="IPR050398">
    <property type="entry name" value="HssS/ArlS-like"/>
</dbReference>
<dbReference type="FunFam" id="3.30.565.10:FF:000006">
    <property type="entry name" value="Sensor histidine kinase WalK"/>
    <property type="match status" value="1"/>
</dbReference>
<dbReference type="PANTHER" id="PTHR45528:SF11">
    <property type="entry name" value="HISTIDINE KINASE"/>
    <property type="match status" value="1"/>
</dbReference>
<dbReference type="FunFam" id="1.10.287.130:FF:000001">
    <property type="entry name" value="Two-component sensor histidine kinase"/>
    <property type="match status" value="1"/>
</dbReference>
<keyword evidence="4" id="KW-1003">Cell membrane</keyword>
<dbReference type="Gene3D" id="6.10.340.10">
    <property type="match status" value="1"/>
</dbReference>
<dbReference type="CDD" id="cd00075">
    <property type="entry name" value="HATPase"/>
    <property type="match status" value="1"/>
</dbReference>
<sequence>MRKTLYVRVVLTFLAAILIAIVASTLIGLALFENELDHLQRDEIVLLGENIIHVYEQTTPANLASFMQSISKITSNPICVYSDSEEICAPRQATGRIPPETVRIVLSGERYLPAADADLAFIGLPFQEKAKSRALFLLPSSKNEDTITRLFLTVLLLVLITGSMCILIAARYLVQPIKALTQATKQLAKGHYDIELKLNRKDELGTLANSFTEMAGELKQLEKMRQDFVSNVSHEIQTPLTSISGFAKALKYDQLINEQNRSRYLDIILMESERLSRLSEHLLKLASLESEHHPFAASTFHLDEQIRLVVVASEPLWSAKDIRVDLNLPVAAKITADADQLNQVWTNLLGNSIKFTPEGGTIRIELTKHGNKYFVNITDSGIGIPPNELSHIFVRFYKTDRSRTGRKGSGLGLAIVKRIIVLHHGSIDVQSAVGEGTTIKVTLPILRND</sequence>
<dbReference type="GO" id="GO:0000155">
    <property type="term" value="F:phosphorelay sensor kinase activity"/>
    <property type="evidence" value="ECO:0007669"/>
    <property type="project" value="InterPro"/>
</dbReference>
<evidence type="ECO:0000256" key="11">
    <source>
        <dbReference type="ARBA" id="ARBA00022989"/>
    </source>
</evidence>
<evidence type="ECO:0000256" key="7">
    <source>
        <dbReference type="ARBA" id="ARBA00022692"/>
    </source>
</evidence>
<evidence type="ECO:0000256" key="5">
    <source>
        <dbReference type="ARBA" id="ARBA00022553"/>
    </source>
</evidence>
<dbReference type="SUPFAM" id="SSF47384">
    <property type="entry name" value="Homodimeric domain of signal transducing histidine kinase"/>
    <property type="match status" value="1"/>
</dbReference>
<dbReference type="PROSITE" id="PS50109">
    <property type="entry name" value="HIS_KIN"/>
    <property type="match status" value="1"/>
</dbReference>
<dbReference type="PANTHER" id="PTHR45528">
    <property type="entry name" value="SENSOR HISTIDINE KINASE CPXA"/>
    <property type="match status" value="1"/>
</dbReference>
<evidence type="ECO:0000313" key="21">
    <source>
        <dbReference type="Proteomes" id="UP000271031"/>
    </source>
</evidence>
<dbReference type="PRINTS" id="PR00344">
    <property type="entry name" value="BCTRLSENSOR"/>
</dbReference>
<evidence type="ECO:0000256" key="17">
    <source>
        <dbReference type="SAM" id="Phobius"/>
    </source>
</evidence>
<dbReference type="SMART" id="SM00388">
    <property type="entry name" value="HisKA"/>
    <property type="match status" value="1"/>
</dbReference>
<keyword evidence="8" id="KW-0547">Nucleotide-binding</keyword>
<accession>A0A3M8D9M2</accession>
<dbReference type="InterPro" id="IPR036890">
    <property type="entry name" value="HATPase_C_sf"/>
</dbReference>
<dbReference type="InterPro" id="IPR036097">
    <property type="entry name" value="HisK_dim/P_sf"/>
</dbReference>
<feature type="domain" description="HAMP" evidence="19">
    <location>
        <begin position="171"/>
        <end position="223"/>
    </location>
</feature>
<dbReference type="PROSITE" id="PS50885">
    <property type="entry name" value="HAMP"/>
    <property type="match status" value="1"/>
</dbReference>
<dbReference type="Proteomes" id="UP000271031">
    <property type="component" value="Unassembled WGS sequence"/>
</dbReference>
<evidence type="ECO:0000256" key="10">
    <source>
        <dbReference type="ARBA" id="ARBA00022840"/>
    </source>
</evidence>
<comment type="function">
    <text evidence="15">Member of the two-component regulatory system HssS/HssR involved in intracellular heme homeostasis and tempering of staphylococcal virulence. HssS functions as a heme sensor histidine kinase which is autophosphorylated at a histidine residue and transfers its phosphate group to an aspartate residue of HssR. HssR/HssS activates the expression of hrtAB, an efflux pump, in response to extracellular heme, hemin, hemoglobin or blood.</text>
</comment>
<evidence type="ECO:0000256" key="16">
    <source>
        <dbReference type="ARBA" id="ARBA00040841"/>
    </source>
</evidence>
<dbReference type="InterPro" id="IPR005467">
    <property type="entry name" value="His_kinase_dom"/>
</dbReference>
<evidence type="ECO:0000256" key="9">
    <source>
        <dbReference type="ARBA" id="ARBA00022777"/>
    </source>
</evidence>
<keyword evidence="7 17" id="KW-0812">Transmembrane</keyword>
<proteinExistence type="predicted"/>
<dbReference type="AlphaFoldDB" id="A0A3M8D9M2"/>
<name>A0A3M8D9M2_9BACL</name>
<dbReference type="CDD" id="cd06225">
    <property type="entry name" value="HAMP"/>
    <property type="match status" value="1"/>
</dbReference>
<dbReference type="EMBL" id="RHHQ01000017">
    <property type="protein sequence ID" value="RNB84726.1"/>
    <property type="molecule type" value="Genomic_DNA"/>
</dbReference>
<keyword evidence="11 17" id="KW-1133">Transmembrane helix</keyword>
<dbReference type="InterPro" id="IPR003661">
    <property type="entry name" value="HisK_dim/P_dom"/>
</dbReference>
<evidence type="ECO:0000256" key="13">
    <source>
        <dbReference type="ARBA" id="ARBA00023026"/>
    </source>
</evidence>
<dbReference type="SMART" id="SM00304">
    <property type="entry name" value="HAMP"/>
    <property type="match status" value="1"/>
</dbReference>
<comment type="subcellular location">
    <subcellularLocation>
        <location evidence="2">Cell membrane</location>
        <topology evidence="2">Multi-pass membrane protein</topology>
    </subcellularLocation>
</comment>
<dbReference type="SMART" id="SM00387">
    <property type="entry name" value="HATPase_c"/>
    <property type="match status" value="1"/>
</dbReference>
<feature type="domain" description="Histidine kinase" evidence="18">
    <location>
        <begin position="231"/>
        <end position="447"/>
    </location>
</feature>
<evidence type="ECO:0000256" key="15">
    <source>
        <dbReference type="ARBA" id="ARBA00037219"/>
    </source>
</evidence>
<evidence type="ECO:0000259" key="19">
    <source>
        <dbReference type="PROSITE" id="PS50885"/>
    </source>
</evidence>
<organism evidence="20 21">
    <name type="scientific">Brevibacillus fluminis</name>
    <dbReference type="NCBI Taxonomy" id="511487"/>
    <lineage>
        <taxon>Bacteria</taxon>
        <taxon>Bacillati</taxon>
        <taxon>Bacillota</taxon>
        <taxon>Bacilli</taxon>
        <taxon>Bacillales</taxon>
        <taxon>Paenibacillaceae</taxon>
        <taxon>Brevibacillus</taxon>
    </lineage>
</organism>
<feature type="transmembrane region" description="Helical" evidence="17">
    <location>
        <begin position="150"/>
        <end position="174"/>
    </location>
</feature>
<dbReference type="SUPFAM" id="SSF55874">
    <property type="entry name" value="ATPase domain of HSP90 chaperone/DNA topoisomerase II/histidine kinase"/>
    <property type="match status" value="1"/>
</dbReference>
<dbReference type="GO" id="GO:0005886">
    <property type="term" value="C:plasma membrane"/>
    <property type="evidence" value="ECO:0007669"/>
    <property type="project" value="UniProtKB-SubCell"/>
</dbReference>
<feature type="transmembrane region" description="Helical" evidence="17">
    <location>
        <begin position="6"/>
        <end position="32"/>
    </location>
</feature>
<dbReference type="Pfam" id="PF00512">
    <property type="entry name" value="HisKA"/>
    <property type="match status" value="1"/>
</dbReference>
<protein>
    <recommendedName>
        <fullName evidence="16">Heme sensor protein HssS</fullName>
        <ecNumber evidence="3">2.7.13.3</ecNumber>
    </recommendedName>
</protein>
<dbReference type="GO" id="GO:0005524">
    <property type="term" value="F:ATP binding"/>
    <property type="evidence" value="ECO:0007669"/>
    <property type="project" value="UniProtKB-KW"/>
</dbReference>
<keyword evidence="21" id="KW-1185">Reference proteome</keyword>
<dbReference type="Gene3D" id="1.10.287.130">
    <property type="match status" value="1"/>
</dbReference>
<dbReference type="Pfam" id="PF02518">
    <property type="entry name" value="HATPase_c"/>
    <property type="match status" value="1"/>
</dbReference>
<keyword evidence="6" id="KW-0808">Transferase</keyword>
<dbReference type="OrthoDB" id="9813151at2"/>
<evidence type="ECO:0000256" key="8">
    <source>
        <dbReference type="ARBA" id="ARBA00022741"/>
    </source>
</evidence>
<gene>
    <name evidence="20" type="ORF">EDM56_21745</name>
</gene>